<evidence type="ECO:0000313" key="3">
    <source>
        <dbReference type="Proteomes" id="UP000612855"/>
    </source>
</evidence>
<dbReference type="NCBIfam" id="TIGR01244">
    <property type="entry name" value="TIGR01244 family sulfur transferase"/>
    <property type="match status" value="1"/>
</dbReference>
<feature type="domain" description="Beta-lactamase hydrolase-like protein phosphatase-like" evidence="1">
    <location>
        <begin position="3"/>
        <end position="109"/>
    </location>
</feature>
<proteinExistence type="predicted"/>
<gene>
    <name evidence="2" type="ORF">GCM10011360_06410</name>
</gene>
<keyword evidence="3" id="KW-1185">Reference proteome</keyword>
<dbReference type="SUPFAM" id="SSF52799">
    <property type="entry name" value="(Phosphotyrosine protein) phosphatases II"/>
    <property type="match status" value="1"/>
</dbReference>
<reference evidence="3" key="1">
    <citation type="journal article" date="2019" name="Int. J. Syst. Evol. Microbiol.">
        <title>The Global Catalogue of Microorganisms (GCM) 10K type strain sequencing project: providing services to taxonomists for standard genome sequencing and annotation.</title>
        <authorList>
            <consortium name="The Broad Institute Genomics Platform"/>
            <consortium name="The Broad Institute Genome Sequencing Center for Infectious Disease"/>
            <person name="Wu L."/>
            <person name="Ma J."/>
        </authorList>
    </citation>
    <scope>NUCLEOTIDE SEQUENCE [LARGE SCALE GENOMIC DNA]</scope>
    <source>
        <strain evidence="3">CGMCC 1.12664</strain>
    </source>
</reference>
<accession>A0A917A0Z6</accession>
<dbReference type="Proteomes" id="UP000612855">
    <property type="component" value="Unassembled WGS sequence"/>
</dbReference>
<dbReference type="CDD" id="cd14503">
    <property type="entry name" value="PTP-bact"/>
    <property type="match status" value="1"/>
</dbReference>
<protein>
    <submittedName>
        <fullName evidence="2">TIGR01244 family protein</fullName>
    </submittedName>
</protein>
<comment type="caution">
    <text evidence="2">The sequence shown here is derived from an EMBL/GenBank/DDBJ whole genome shotgun (WGS) entry which is preliminary data.</text>
</comment>
<dbReference type="AlphaFoldDB" id="A0A917A0Z6"/>
<dbReference type="InterPro" id="IPR005939">
    <property type="entry name" value="BLH_phosphatase-like"/>
</dbReference>
<dbReference type="InterPro" id="IPR029021">
    <property type="entry name" value="Prot-tyrosine_phosphatase-like"/>
</dbReference>
<dbReference type="RefSeq" id="WP_188476199.1">
    <property type="nucleotide sequence ID" value="NZ_BMFJ01000001.1"/>
</dbReference>
<dbReference type="Pfam" id="PF04273">
    <property type="entry name" value="BLH_phosphatase"/>
    <property type="match status" value="1"/>
</dbReference>
<evidence type="ECO:0000313" key="2">
    <source>
        <dbReference type="EMBL" id="GGE20437.1"/>
    </source>
</evidence>
<name>A0A917A0Z6_9RHOB</name>
<dbReference type="EMBL" id="BMFJ01000001">
    <property type="protein sequence ID" value="GGE20437.1"/>
    <property type="molecule type" value="Genomic_DNA"/>
</dbReference>
<organism evidence="2 3">
    <name type="scientific">Primorskyibacter flagellatus</name>
    <dbReference type="NCBI Taxonomy" id="1387277"/>
    <lineage>
        <taxon>Bacteria</taxon>
        <taxon>Pseudomonadati</taxon>
        <taxon>Pseudomonadota</taxon>
        <taxon>Alphaproteobacteria</taxon>
        <taxon>Rhodobacterales</taxon>
        <taxon>Roseobacteraceae</taxon>
        <taxon>Primorskyibacter</taxon>
    </lineage>
</organism>
<dbReference type="Gene3D" id="3.90.190.10">
    <property type="entry name" value="Protein tyrosine phosphatase superfamily"/>
    <property type="match status" value="1"/>
</dbReference>
<dbReference type="GO" id="GO:0016787">
    <property type="term" value="F:hydrolase activity"/>
    <property type="evidence" value="ECO:0007669"/>
    <property type="project" value="InterPro"/>
</dbReference>
<sequence length="139" mass="14824">MQIRPVTPTYAVSPQIAPEDMSAIRDAGYVAVICNRPDEENPPEWQAAAMEQAARAAGLGFTAIPLTHQTMTPDNIARQNAAIEAAGGPVLAYCASGTRCTVIWSLARAEEGMPADEILKTAADAGYDLSGLRPRLEQR</sequence>
<evidence type="ECO:0000259" key="1">
    <source>
        <dbReference type="Pfam" id="PF04273"/>
    </source>
</evidence>